<evidence type="ECO:0000259" key="17">
    <source>
        <dbReference type="PROSITE" id="PS50109"/>
    </source>
</evidence>
<keyword evidence="12" id="KW-0902">Two-component regulatory system</keyword>
<dbReference type="SUPFAM" id="SSF55785">
    <property type="entry name" value="PYP-like sensor domain (PAS domain)"/>
    <property type="match status" value="2"/>
</dbReference>
<reference evidence="24" key="1">
    <citation type="journal article" date="2019" name="Int. J. Syst. Evol. Microbiol.">
        <title>The Global Catalogue of Microorganisms (GCM) 10K type strain sequencing project: providing services to taxonomists for standard genome sequencing and annotation.</title>
        <authorList>
            <consortium name="The Broad Institute Genomics Platform"/>
            <consortium name="The Broad Institute Genome Sequencing Center for Infectious Disease"/>
            <person name="Wu L."/>
            <person name="Ma J."/>
        </authorList>
    </citation>
    <scope>NUCLEOTIDE SEQUENCE [LARGE SCALE GENOMIC DNA]</scope>
    <source>
        <strain evidence="24">KCTC 52438</strain>
    </source>
</reference>
<dbReference type="SMART" id="SM00388">
    <property type="entry name" value="HisKA"/>
    <property type="match status" value="1"/>
</dbReference>
<dbReference type="Gene3D" id="1.10.287.130">
    <property type="match status" value="1"/>
</dbReference>
<evidence type="ECO:0000256" key="9">
    <source>
        <dbReference type="ARBA" id="ARBA00022777"/>
    </source>
</evidence>
<sequence>MFNDWFITMFTYPEDKLIEAGTYDPVLVFLSVAIAIFASFMGFQVATQVAHETARHTRQLVLLAGSLALGGGIWSMHFVGMLAFDLCTSVEYDWAITAISMVPGVLASWIALNLIIRPSISFKDIFLGGVLVGAGIGSMHYLGMEAMEMMPLLRYDLPMFIVSIIVAVVLAMIALGIRFGLTKLESKLPKFLSINFLASIVMGAAISSMHYTGMAAARFIETPGMEMNHANGEVSTYLAYGVFLTIFFIISSVLGVTVLLKYRDISRQAKESEERLRAMMETAVDAIITINHQGIVEGVNQAVEKILGWSPEDLIGQNVIKIIPDSLKSHHDGYIDTYLKTREAKIIGIGREVTAIHKDGHSVPVRLGIGHVKQGADHFFVGFISDLTQRVEMEHQIKEKEAKFRSLIGNIPGIAYRCKETEGWPMVFISDGVEHITGYPASDFILPNPKRYFSELYHPDDADMVNGNATPPTFAMEYRILNHNNEVRWLFEHGNYVTDEFTGEIWIDGFIMDITERKNMEQDLVKAKVAAEQAAAARASFLANMSHEIRTPMNSIIGFSDILLESNLDSTQTSQLATINRSAKSLLHLLNDILDSAKLDKGKLELENRAFSLTDEVDTVISTLWLQAQEKGIAIETEISTDLVRYYLGAPERIRQVLTNLVGNAVKFTEKGFVTVKVAPTTEDFIRFEISDTGIGMSEEQVETVFDPFAQADESMSRRFGGTGLGTTISKQLVELMGGEIHVESTLNIGTTFTFTLPLKCTEAETISEIIYSPTEIPALTILVVDDIEQNLEMLEILLTRAGHKVMTARDGKQALLRMKKPGIDITLMDLQMPTMDGISAARTRRHQEKNEKLPYMPIIALTASVQEHDRIAAKDAGMDGFTSKPVNFELLSHEIARVLRFTSEDFEPAIQPQHYAQIDELGAIELWGDKDRYLQELAKFIDQWEVHEAKFRSFVDQQQRKQIALLAHSLKGVSGNLGLMQWMRLFEALEQAELNGASVLINELNLTLTHIQRFISDMRSDDSEEIELTDGPSQQELLFVVDGLLASVEHNSYEEEHMAVLNQVTYGAYHEQIKSIIQALDDFEFHTAHELLLKLKGTLRDSEDK</sequence>
<keyword evidence="5" id="KW-0997">Cell inner membrane</keyword>
<dbReference type="InterPro" id="IPR000014">
    <property type="entry name" value="PAS"/>
</dbReference>
<protein>
    <recommendedName>
        <fullName evidence="3">histidine kinase</fullName>
        <ecNumber evidence="3">2.7.13.3</ecNumber>
    </recommendedName>
</protein>
<dbReference type="InterPro" id="IPR013655">
    <property type="entry name" value="PAS_fold_3"/>
</dbReference>
<dbReference type="SUPFAM" id="SSF52172">
    <property type="entry name" value="CheY-like"/>
    <property type="match status" value="1"/>
</dbReference>
<dbReference type="EC" id="2.7.13.3" evidence="3"/>
<dbReference type="InterPro" id="IPR036097">
    <property type="entry name" value="HisK_dim/P_sf"/>
</dbReference>
<evidence type="ECO:0000256" key="4">
    <source>
        <dbReference type="ARBA" id="ARBA00022475"/>
    </source>
</evidence>
<feature type="transmembrane region" description="Helical" evidence="16">
    <location>
        <begin position="94"/>
        <end position="116"/>
    </location>
</feature>
<dbReference type="InterPro" id="IPR003661">
    <property type="entry name" value="HisK_dim/P_dom"/>
</dbReference>
<dbReference type="PROSITE" id="PS50110">
    <property type="entry name" value="RESPONSE_REGULATORY"/>
    <property type="match status" value="1"/>
</dbReference>
<dbReference type="Gene3D" id="1.20.120.160">
    <property type="entry name" value="HPT domain"/>
    <property type="match status" value="1"/>
</dbReference>
<feature type="modified residue" description="Phosphohistidine" evidence="14">
    <location>
        <position position="969"/>
    </location>
</feature>
<dbReference type="SUPFAM" id="SSF55874">
    <property type="entry name" value="ATPase domain of HSP90 chaperone/DNA topoisomerase II/histidine kinase"/>
    <property type="match status" value="1"/>
</dbReference>
<comment type="catalytic activity">
    <reaction evidence="1">
        <text>ATP + protein L-histidine = ADP + protein N-phospho-L-histidine.</text>
        <dbReference type="EC" id="2.7.13.3"/>
    </reaction>
</comment>
<dbReference type="InterPro" id="IPR005330">
    <property type="entry name" value="MHYT_dom"/>
</dbReference>
<dbReference type="SUPFAM" id="SSF47384">
    <property type="entry name" value="Homodimeric domain of signal transducing histidine kinase"/>
    <property type="match status" value="1"/>
</dbReference>
<dbReference type="InterPro" id="IPR001610">
    <property type="entry name" value="PAC"/>
</dbReference>
<evidence type="ECO:0000259" key="20">
    <source>
        <dbReference type="PROSITE" id="PS50113"/>
    </source>
</evidence>
<dbReference type="InterPro" id="IPR000700">
    <property type="entry name" value="PAS-assoc_C"/>
</dbReference>
<keyword evidence="13 16" id="KW-0472">Membrane</keyword>
<dbReference type="Pfam" id="PF00512">
    <property type="entry name" value="HisKA"/>
    <property type="match status" value="1"/>
</dbReference>
<dbReference type="InterPro" id="IPR008207">
    <property type="entry name" value="Sig_transdc_His_kin_Hpt_dom"/>
</dbReference>
<dbReference type="CDD" id="cd17546">
    <property type="entry name" value="REC_hyHK_CKI1_RcsC-like"/>
    <property type="match status" value="1"/>
</dbReference>
<dbReference type="InterPro" id="IPR005467">
    <property type="entry name" value="His_kinase_dom"/>
</dbReference>
<evidence type="ECO:0000256" key="3">
    <source>
        <dbReference type="ARBA" id="ARBA00012438"/>
    </source>
</evidence>
<evidence type="ECO:0000256" key="5">
    <source>
        <dbReference type="ARBA" id="ARBA00022519"/>
    </source>
</evidence>
<keyword evidence="4" id="KW-1003">Cell membrane</keyword>
<dbReference type="PANTHER" id="PTHR43047">
    <property type="entry name" value="TWO-COMPONENT HISTIDINE PROTEIN KINASE"/>
    <property type="match status" value="1"/>
</dbReference>
<dbReference type="RefSeq" id="WP_386719540.1">
    <property type="nucleotide sequence ID" value="NZ_JBHRSZ010000004.1"/>
</dbReference>
<dbReference type="Gene3D" id="3.30.565.10">
    <property type="entry name" value="Histidine kinase-like ATPase, C-terminal domain"/>
    <property type="match status" value="1"/>
</dbReference>
<keyword evidence="6 15" id="KW-0597">Phosphoprotein</keyword>
<dbReference type="InterPro" id="IPR036641">
    <property type="entry name" value="HPT_dom_sf"/>
</dbReference>
<evidence type="ECO:0000256" key="15">
    <source>
        <dbReference type="PROSITE-ProRule" id="PRU00169"/>
    </source>
</evidence>
<dbReference type="CDD" id="cd16922">
    <property type="entry name" value="HATPase_EvgS-ArcB-TorS-like"/>
    <property type="match status" value="1"/>
</dbReference>
<dbReference type="Pfam" id="PF08447">
    <property type="entry name" value="PAS_3"/>
    <property type="match status" value="1"/>
</dbReference>
<evidence type="ECO:0000256" key="12">
    <source>
        <dbReference type="ARBA" id="ARBA00023012"/>
    </source>
</evidence>
<feature type="domain" description="HPt" evidence="21">
    <location>
        <begin position="930"/>
        <end position="1019"/>
    </location>
</feature>
<keyword evidence="11 16" id="KW-1133">Transmembrane helix</keyword>
<evidence type="ECO:0000256" key="14">
    <source>
        <dbReference type="PROSITE-ProRule" id="PRU00110"/>
    </source>
</evidence>
<dbReference type="EMBL" id="JBHRSZ010000004">
    <property type="protein sequence ID" value="MFC3151208.1"/>
    <property type="molecule type" value="Genomic_DNA"/>
</dbReference>
<evidence type="ECO:0000256" key="11">
    <source>
        <dbReference type="ARBA" id="ARBA00022989"/>
    </source>
</evidence>
<evidence type="ECO:0000256" key="1">
    <source>
        <dbReference type="ARBA" id="ARBA00000085"/>
    </source>
</evidence>
<keyword evidence="8 16" id="KW-0812">Transmembrane</keyword>
<keyword evidence="9" id="KW-0418">Kinase</keyword>
<feature type="transmembrane region" description="Helical" evidence="16">
    <location>
        <begin position="237"/>
        <end position="260"/>
    </location>
</feature>
<feature type="domain" description="PAS" evidence="19">
    <location>
        <begin position="272"/>
        <end position="320"/>
    </location>
</feature>
<feature type="domain" description="PAS" evidence="19">
    <location>
        <begin position="400"/>
        <end position="465"/>
    </location>
</feature>
<evidence type="ECO:0000256" key="7">
    <source>
        <dbReference type="ARBA" id="ARBA00022679"/>
    </source>
</evidence>
<evidence type="ECO:0000259" key="21">
    <source>
        <dbReference type="PROSITE" id="PS50894"/>
    </source>
</evidence>
<dbReference type="Gene3D" id="3.30.450.20">
    <property type="entry name" value="PAS domain"/>
    <property type="match status" value="2"/>
</dbReference>
<comment type="caution">
    <text evidence="23">The sequence shown here is derived from an EMBL/GenBank/DDBJ whole genome shotgun (WGS) entry which is preliminary data.</text>
</comment>
<dbReference type="Gene3D" id="3.40.50.2300">
    <property type="match status" value="1"/>
</dbReference>
<dbReference type="CDD" id="cd00082">
    <property type="entry name" value="HisKA"/>
    <property type="match status" value="1"/>
</dbReference>
<feature type="modified residue" description="4-aspartylphosphate" evidence="15">
    <location>
        <position position="830"/>
    </location>
</feature>
<feature type="transmembrane region" description="Helical" evidence="16">
    <location>
        <begin position="159"/>
        <end position="181"/>
    </location>
</feature>
<dbReference type="InterPro" id="IPR004358">
    <property type="entry name" value="Sig_transdc_His_kin-like_C"/>
</dbReference>
<dbReference type="SMART" id="SM00387">
    <property type="entry name" value="HATPase_c"/>
    <property type="match status" value="1"/>
</dbReference>
<dbReference type="InterPro" id="IPR013767">
    <property type="entry name" value="PAS_fold"/>
</dbReference>
<dbReference type="PROSITE" id="PS50894">
    <property type="entry name" value="HPT"/>
    <property type="match status" value="1"/>
</dbReference>
<dbReference type="NCBIfam" id="TIGR00229">
    <property type="entry name" value="sensory_box"/>
    <property type="match status" value="2"/>
</dbReference>
<feature type="domain" description="Response regulatory" evidence="18">
    <location>
        <begin position="781"/>
        <end position="900"/>
    </location>
</feature>
<evidence type="ECO:0000259" key="22">
    <source>
        <dbReference type="PROSITE" id="PS50924"/>
    </source>
</evidence>
<dbReference type="InterPro" id="IPR035965">
    <property type="entry name" value="PAS-like_dom_sf"/>
</dbReference>
<comment type="subcellular location">
    <subcellularLocation>
        <location evidence="2">Cell inner membrane</location>
        <topology evidence="2">Multi-pass membrane protein</topology>
    </subcellularLocation>
</comment>
<dbReference type="PRINTS" id="PR00344">
    <property type="entry name" value="BCTRLSENSOR"/>
</dbReference>
<evidence type="ECO:0000256" key="8">
    <source>
        <dbReference type="ARBA" id="ARBA00022692"/>
    </source>
</evidence>
<organism evidence="23 24">
    <name type="scientific">Litoribrevibacter euphylliae</name>
    <dbReference type="NCBI Taxonomy" id="1834034"/>
    <lineage>
        <taxon>Bacteria</taxon>
        <taxon>Pseudomonadati</taxon>
        <taxon>Pseudomonadota</taxon>
        <taxon>Gammaproteobacteria</taxon>
        <taxon>Oceanospirillales</taxon>
        <taxon>Oceanospirillaceae</taxon>
        <taxon>Litoribrevibacter</taxon>
    </lineage>
</organism>
<dbReference type="SMART" id="SM00448">
    <property type="entry name" value="REC"/>
    <property type="match status" value="1"/>
</dbReference>
<feature type="transmembrane region" description="Helical" evidence="16">
    <location>
        <begin position="59"/>
        <end position="82"/>
    </location>
</feature>
<dbReference type="SUPFAM" id="SSF47226">
    <property type="entry name" value="Histidine-containing phosphotransfer domain, HPT domain"/>
    <property type="match status" value="1"/>
</dbReference>
<feature type="domain" description="PAC" evidence="20">
    <location>
        <begin position="474"/>
        <end position="526"/>
    </location>
</feature>
<dbReference type="SMART" id="SM00091">
    <property type="entry name" value="PAS"/>
    <property type="match status" value="2"/>
</dbReference>
<dbReference type="Pfam" id="PF00989">
    <property type="entry name" value="PAS"/>
    <property type="match status" value="1"/>
</dbReference>
<dbReference type="CDD" id="cd00130">
    <property type="entry name" value="PAS"/>
    <property type="match status" value="2"/>
</dbReference>
<dbReference type="PROSITE" id="PS50113">
    <property type="entry name" value="PAC"/>
    <property type="match status" value="1"/>
</dbReference>
<proteinExistence type="predicted"/>
<dbReference type="InterPro" id="IPR001789">
    <property type="entry name" value="Sig_transdc_resp-reg_receiver"/>
</dbReference>
<dbReference type="InterPro" id="IPR011006">
    <property type="entry name" value="CheY-like_superfamily"/>
</dbReference>
<dbReference type="Pfam" id="PF03707">
    <property type="entry name" value="MHYT"/>
    <property type="match status" value="3"/>
</dbReference>
<dbReference type="PROSITE" id="PS50112">
    <property type="entry name" value="PAS"/>
    <property type="match status" value="2"/>
</dbReference>
<evidence type="ECO:0000256" key="13">
    <source>
        <dbReference type="ARBA" id="ARBA00023136"/>
    </source>
</evidence>
<feature type="transmembrane region" description="Helical" evidence="16">
    <location>
        <begin position="26"/>
        <end position="47"/>
    </location>
</feature>
<evidence type="ECO:0000259" key="19">
    <source>
        <dbReference type="PROSITE" id="PS50112"/>
    </source>
</evidence>
<keyword evidence="24" id="KW-1185">Reference proteome</keyword>
<dbReference type="PANTHER" id="PTHR43047:SF72">
    <property type="entry name" value="OSMOSENSING HISTIDINE PROTEIN KINASE SLN1"/>
    <property type="match status" value="1"/>
</dbReference>
<keyword evidence="7" id="KW-0808">Transferase</keyword>
<name>A0ABV7HF49_9GAMM</name>
<keyword evidence="10" id="KW-0067">ATP-binding</keyword>
<keyword evidence="10" id="KW-0547">Nucleotide-binding</keyword>
<dbReference type="PROSITE" id="PS50109">
    <property type="entry name" value="HIS_KIN"/>
    <property type="match status" value="1"/>
</dbReference>
<evidence type="ECO:0000313" key="24">
    <source>
        <dbReference type="Proteomes" id="UP001595476"/>
    </source>
</evidence>
<dbReference type="InterPro" id="IPR036890">
    <property type="entry name" value="HATPase_C_sf"/>
</dbReference>
<evidence type="ECO:0000256" key="10">
    <source>
        <dbReference type="ARBA" id="ARBA00022840"/>
    </source>
</evidence>
<evidence type="ECO:0000256" key="16">
    <source>
        <dbReference type="PROSITE-ProRule" id="PRU00244"/>
    </source>
</evidence>
<dbReference type="Pfam" id="PF02518">
    <property type="entry name" value="HATPase_c"/>
    <property type="match status" value="1"/>
</dbReference>
<dbReference type="Pfam" id="PF00072">
    <property type="entry name" value="Response_reg"/>
    <property type="match status" value="1"/>
</dbReference>
<feature type="transmembrane region" description="Helical" evidence="16">
    <location>
        <begin position="125"/>
        <end position="144"/>
    </location>
</feature>
<evidence type="ECO:0000256" key="2">
    <source>
        <dbReference type="ARBA" id="ARBA00004429"/>
    </source>
</evidence>
<feature type="domain" description="Histidine kinase" evidence="17">
    <location>
        <begin position="544"/>
        <end position="761"/>
    </location>
</feature>
<evidence type="ECO:0000256" key="6">
    <source>
        <dbReference type="ARBA" id="ARBA00022553"/>
    </source>
</evidence>
<dbReference type="PROSITE" id="PS50924">
    <property type="entry name" value="MHYT"/>
    <property type="match status" value="1"/>
</dbReference>
<evidence type="ECO:0000259" key="18">
    <source>
        <dbReference type="PROSITE" id="PS50110"/>
    </source>
</evidence>
<accession>A0ABV7HF49</accession>
<dbReference type="Proteomes" id="UP001595476">
    <property type="component" value="Unassembled WGS sequence"/>
</dbReference>
<dbReference type="Pfam" id="PF01627">
    <property type="entry name" value="Hpt"/>
    <property type="match status" value="1"/>
</dbReference>
<feature type="domain" description="MHYT" evidence="22">
    <location>
        <begin position="23"/>
        <end position="220"/>
    </location>
</feature>
<dbReference type="SMART" id="SM00086">
    <property type="entry name" value="PAC"/>
    <property type="match status" value="2"/>
</dbReference>
<dbReference type="InterPro" id="IPR003594">
    <property type="entry name" value="HATPase_dom"/>
</dbReference>
<gene>
    <name evidence="23" type="ORF">ACFOEK_09250</name>
</gene>
<evidence type="ECO:0000313" key="23">
    <source>
        <dbReference type="EMBL" id="MFC3151208.1"/>
    </source>
</evidence>